<evidence type="ECO:0000256" key="5">
    <source>
        <dbReference type="ARBA" id="ARBA00022989"/>
    </source>
</evidence>
<dbReference type="InterPro" id="IPR000390">
    <property type="entry name" value="Small_drug/metabolite_transptr"/>
</dbReference>
<dbReference type="Pfam" id="PF00893">
    <property type="entry name" value="Multi_Drug_Res"/>
    <property type="match status" value="1"/>
</dbReference>
<name>A0ABW1NRZ6_9ACTN</name>
<evidence type="ECO:0000256" key="6">
    <source>
        <dbReference type="ARBA" id="ARBA00023136"/>
    </source>
</evidence>
<feature type="transmembrane region" description="Helical" evidence="8">
    <location>
        <begin position="26"/>
        <end position="46"/>
    </location>
</feature>
<dbReference type="PANTHER" id="PTHR30561">
    <property type="entry name" value="SMR FAMILY PROTON-DEPENDENT DRUG EFFLUX TRANSPORTER SUGE"/>
    <property type="match status" value="1"/>
</dbReference>
<reference evidence="10" key="1">
    <citation type="journal article" date="2019" name="Int. J. Syst. Evol. Microbiol.">
        <title>The Global Catalogue of Microorganisms (GCM) 10K type strain sequencing project: providing services to taxonomists for standard genome sequencing and annotation.</title>
        <authorList>
            <consortium name="The Broad Institute Genomics Platform"/>
            <consortium name="The Broad Institute Genome Sequencing Center for Infectious Disease"/>
            <person name="Wu L."/>
            <person name="Ma J."/>
        </authorList>
    </citation>
    <scope>NUCLEOTIDE SEQUENCE [LARGE SCALE GENOMIC DNA]</scope>
    <source>
        <strain evidence="10">JCM 30346</strain>
    </source>
</reference>
<keyword evidence="10" id="KW-1185">Reference proteome</keyword>
<dbReference type="InterPro" id="IPR037185">
    <property type="entry name" value="EmrE-like"/>
</dbReference>
<evidence type="ECO:0000256" key="8">
    <source>
        <dbReference type="SAM" id="Phobius"/>
    </source>
</evidence>
<dbReference type="RefSeq" id="WP_380760040.1">
    <property type="nucleotide sequence ID" value="NZ_JBHSRF010000066.1"/>
</dbReference>
<keyword evidence="2" id="KW-0813">Transport</keyword>
<accession>A0ABW1NRZ6</accession>
<gene>
    <name evidence="9" type="ORF">ACFP1K_30980</name>
</gene>
<organism evidence="9 10">
    <name type="scientific">Sphaerisporangium aureirubrum</name>
    <dbReference type="NCBI Taxonomy" id="1544736"/>
    <lineage>
        <taxon>Bacteria</taxon>
        <taxon>Bacillati</taxon>
        <taxon>Actinomycetota</taxon>
        <taxon>Actinomycetes</taxon>
        <taxon>Streptosporangiales</taxon>
        <taxon>Streptosporangiaceae</taxon>
        <taxon>Sphaerisporangium</taxon>
    </lineage>
</organism>
<feature type="transmembrane region" description="Helical" evidence="8">
    <location>
        <begin position="85"/>
        <end position="103"/>
    </location>
</feature>
<keyword evidence="6 8" id="KW-0472">Membrane</keyword>
<dbReference type="InterPro" id="IPR045324">
    <property type="entry name" value="Small_multidrug_res"/>
</dbReference>
<dbReference type="SUPFAM" id="SSF103481">
    <property type="entry name" value="Multidrug resistance efflux transporter EmrE"/>
    <property type="match status" value="1"/>
</dbReference>
<protein>
    <submittedName>
        <fullName evidence="9">DMT family transporter</fullName>
    </submittedName>
</protein>
<evidence type="ECO:0000256" key="7">
    <source>
        <dbReference type="RuleBase" id="RU003942"/>
    </source>
</evidence>
<evidence type="ECO:0000256" key="4">
    <source>
        <dbReference type="ARBA" id="ARBA00022692"/>
    </source>
</evidence>
<comment type="similarity">
    <text evidence="7">Belongs to the drug/metabolite transporter (DMT) superfamily. Small multidrug resistance (SMR) (TC 2.A.7.1) family.</text>
</comment>
<proteinExistence type="inferred from homology"/>
<sequence length="107" mass="10742">MAWLLLAGAIACEVLATTALKLSDGFAHKGWAVVVALGYVASFALLARVLKTQMEVGIAYAVWAGVGTAAIAVIGALFLGEGLSLPKVAGIALIIGGVVLLNLTGAH</sequence>
<evidence type="ECO:0000256" key="3">
    <source>
        <dbReference type="ARBA" id="ARBA00022475"/>
    </source>
</evidence>
<comment type="caution">
    <text evidence="9">The sequence shown here is derived from an EMBL/GenBank/DDBJ whole genome shotgun (WGS) entry which is preliminary data.</text>
</comment>
<evidence type="ECO:0000256" key="2">
    <source>
        <dbReference type="ARBA" id="ARBA00022448"/>
    </source>
</evidence>
<dbReference type="Gene3D" id="1.10.3730.20">
    <property type="match status" value="1"/>
</dbReference>
<evidence type="ECO:0000313" key="10">
    <source>
        <dbReference type="Proteomes" id="UP001596137"/>
    </source>
</evidence>
<evidence type="ECO:0000313" key="9">
    <source>
        <dbReference type="EMBL" id="MFC6085625.1"/>
    </source>
</evidence>
<evidence type="ECO:0000256" key="1">
    <source>
        <dbReference type="ARBA" id="ARBA00004651"/>
    </source>
</evidence>
<dbReference type="Proteomes" id="UP001596137">
    <property type="component" value="Unassembled WGS sequence"/>
</dbReference>
<dbReference type="PANTHER" id="PTHR30561:SF1">
    <property type="entry name" value="MULTIDRUG TRANSPORTER EMRE"/>
    <property type="match status" value="1"/>
</dbReference>
<dbReference type="EMBL" id="JBHSRF010000066">
    <property type="protein sequence ID" value="MFC6085625.1"/>
    <property type="molecule type" value="Genomic_DNA"/>
</dbReference>
<keyword evidence="4 7" id="KW-0812">Transmembrane</keyword>
<comment type="subcellular location">
    <subcellularLocation>
        <location evidence="1 7">Cell membrane</location>
        <topology evidence="1 7">Multi-pass membrane protein</topology>
    </subcellularLocation>
</comment>
<feature type="transmembrane region" description="Helical" evidence="8">
    <location>
        <begin position="58"/>
        <end position="79"/>
    </location>
</feature>
<keyword evidence="3" id="KW-1003">Cell membrane</keyword>
<keyword evidence="5 8" id="KW-1133">Transmembrane helix</keyword>